<keyword evidence="7" id="KW-0808">Transferase</keyword>
<comment type="similarity">
    <text evidence="3">In the C-terminal section; belongs to the protein kinase superfamily. Ser/Thr protein kinase family.</text>
</comment>
<dbReference type="PANTHER" id="PTHR27007">
    <property type="match status" value="1"/>
</dbReference>
<keyword evidence="6" id="KW-0723">Serine/threonine-protein kinase</keyword>
<keyword evidence="25" id="KW-1185">Reference proteome</keyword>
<comment type="similarity">
    <text evidence="2">In the N-terminal section; belongs to the leguminous lectin family.</text>
</comment>
<dbReference type="FunFam" id="1.10.510.10:FF:000108">
    <property type="entry name" value="L-type lectin-domain containing receptor kinase S.4"/>
    <property type="match status" value="1"/>
</dbReference>
<organism evidence="24 25">
    <name type="scientific">Musa acuminata subsp. malaccensis</name>
    <name type="common">Wild banana</name>
    <name type="synonym">Musa malaccensis</name>
    <dbReference type="NCBI Taxonomy" id="214687"/>
    <lineage>
        <taxon>Eukaryota</taxon>
        <taxon>Viridiplantae</taxon>
        <taxon>Streptophyta</taxon>
        <taxon>Embryophyta</taxon>
        <taxon>Tracheophyta</taxon>
        <taxon>Spermatophyta</taxon>
        <taxon>Magnoliopsida</taxon>
        <taxon>Liliopsida</taxon>
        <taxon>Zingiberales</taxon>
        <taxon>Musaceae</taxon>
        <taxon>Musa</taxon>
    </lineage>
</organism>
<dbReference type="Gene3D" id="2.60.120.200">
    <property type="match status" value="1"/>
</dbReference>
<gene>
    <name evidence="23" type="ORF">GSMUA_247600.1</name>
</gene>
<dbReference type="SUPFAM" id="SSF56112">
    <property type="entry name" value="Protein kinase-like (PK-like)"/>
    <property type="match status" value="1"/>
</dbReference>
<evidence type="ECO:0000256" key="8">
    <source>
        <dbReference type="ARBA" id="ARBA00022692"/>
    </source>
</evidence>
<evidence type="ECO:0000256" key="12">
    <source>
        <dbReference type="ARBA" id="ARBA00022777"/>
    </source>
</evidence>
<keyword evidence="17" id="KW-0325">Glycoprotein</keyword>
<dbReference type="PROSITE" id="PS00107">
    <property type="entry name" value="PROTEIN_KINASE_ATP"/>
    <property type="match status" value="1"/>
</dbReference>
<evidence type="ECO:0000256" key="20">
    <source>
        <dbReference type="PROSITE-ProRule" id="PRU10141"/>
    </source>
</evidence>
<dbReference type="SMART" id="SM00220">
    <property type="entry name" value="S_TKc"/>
    <property type="match status" value="1"/>
</dbReference>
<dbReference type="Pfam" id="PF00069">
    <property type="entry name" value="Pkinase"/>
    <property type="match status" value="1"/>
</dbReference>
<feature type="transmembrane region" description="Helical" evidence="21">
    <location>
        <begin position="349"/>
        <end position="373"/>
    </location>
</feature>
<dbReference type="GO" id="GO:0005886">
    <property type="term" value="C:plasma membrane"/>
    <property type="evidence" value="ECO:0000318"/>
    <property type="project" value="GO_Central"/>
</dbReference>
<dbReference type="PROSITE" id="PS00108">
    <property type="entry name" value="PROTEIN_KINASE_ST"/>
    <property type="match status" value="1"/>
</dbReference>
<keyword evidence="15 21" id="KW-0472">Membrane</keyword>
<dbReference type="InterPro" id="IPR001220">
    <property type="entry name" value="Legume_lectin_dom"/>
</dbReference>
<dbReference type="EnsemblPlants" id="Ma09_t28930.1">
    <property type="protein sequence ID" value="Ma09_p28930.1"/>
    <property type="gene ID" value="Ma09_g28930"/>
</dbReference>
<protein>
    <recommendedName>
        <fullName evidence="4">non-specific serine/threonine protein kinase</fullName>
        <ecNumber evidence="4">2.7.11.1</ecNumber>
    </recommendedName>
</protein>
<evidence type="ECO:0000256" key="1">
    <source>
        <dbReference type="ARBA" id="ARBA00004251"/>
    </source>
</evidence>
<evidence type="ECO:0000313" key="23">
    <source>
        <dbReference type="EMBL" id="CAG1836791.1"/>
    </source>
</evidence>
<dbReference type="GO" id="GO:0042742">
    <property type="term" value="P:defense response to bacterium"/>
    <property type="evidence" value="ECO:0000318"/>
    <property type="project" value="GO_Central"/>
</dbReference>
<keyword evidence="14 21" id="KW-1133">Transmembrane helix</keyword>
<dbReference type="InterPro" id="IPR013320">
    <property type="entry name" value="ConA-like_dom_sf"/>
</dbReference>
<keyword evidence="13 20" id="KW-0067">ATP-binding</keyword>
<evidence type="ECO:0000259" key="22">
    <source>
        <dbReference type="PROSITE" id="PS50011"/>
    </source>
</evidence>
<evidence type="ECO:0000313" key="24">
    <source>
        <dbReference type="EnsemblPlants" id="Ma09_p28930.1"/>
    </source>
</evidence>
<evidence type="ECO:0000256" key="5">
    <source>
        <dbReference type="ARBA" id="ARBA00022475"/>
    </source>
</evidence>
<evidence type="ECO:0000256" key="14">
    <source>
        <dbReference type="ARBA" id="ARBA00022989"/>
    </source>
</evidence>
<dbReference type="EMBL" id="HG996474">
    <property type="protein sequence ID" value="CAG1836791.1"/>
    <property type="molecule type" value="Genomic_DNA"/>
</dbReference>
<dbReference type="Gene3D" id="3.30.200.20">
    <property type="entry name" value="Phosphorylase Kinase, domain 1"/>
    <property type="match status" value="1"/>
</dbReference>
<evidence type="ECO:0000256" key="11">
    <source>
        <dbReference type="ARBA" id="ARBA00022741"/>
    </source>
</evidence>
<dbReference type="InterPro" id="IPR017441">
    <property type="entry name" value="Protein_kinase_ATP_BS"/>
</dbReference>
<dbReference type="InterPro" id="IPR050528">
    <property type="entry name" value="L-type_Lectin-RKs"/>
</dbReference>
<evidence type="ECO:0000256" key="6">
    <source>
        <dbReference type="ARBA" id="ARBA00022527"/>
    </source>
</evidence>
<accession>A0A804KPW3</accession>
<dbReference type="GO" id="GO:0030246">
    <property type="term" value="F:carbohydrate binding"/>
    <property type="evidence" value="ECO:0007669"/>
    <property type="project" value="UniProtKB-KW"/>
</dbReference>
<evidence type="ECO:0000256" key="3">
    <source>
        <dbReference type="ARBA" id="ARBA00010217"/>
    </source>
</evidence>
<comment type="catalytic activity">
    <reaction evidence="19">
        <text>L-seryl-[protein] + ATP = O-phospho-L-seryl-[protein] + ADP + H(+)</text>
        <dbReference type="Rhea" id="RHEA:17989"/>
        <dbReference type="Rhea" id="RHEA-COMP:9863"/>
        <dbReference type="Rhea" id="RHEA-COMP:11604"/>
        <dbReference type="ChEBI" id="CHEBI:15378"/>
        <dbReference type="ChEBI" id="CHEBI:29999"/>
        <dbReference type="ChEBI" id="CHEBI:30616"/>
        <dbReference type="ChEBI" id="CHEBI:83421"/>
        <dbReference type="ChEBI" id="CHEBI:456216"/>
        <dbReference type="EC" id="2.7.11.1"/>
    </reaction>
</comment>
<evidence type="ECO:0000256" key="10">
    <source>
        <dbReference type="ARBA" id="ARBA00022734"/>
    </source>
</evidence>
<keyword evidence="9" id="KW-0732">Signal</keyword>
<sequence>MFSFSHIINGSSTQVLIIVSDGRPHSGLPQAEFMPSSELEPRLRWDAYRSQKPGCCFCEGMALLSRLPLLVLLAELAAASYDVGFVFDGFTGGANLSLNGYAEVTSDGLLKLTNFTPEATGHAFYPSPINFKNATNGGPISFSTTFVFAIVPVYPNMSGHGIAFALAPNRELPGSMPSQDLGLFNSSDHGQASNHVVAVELDTVKSVDFDDINANHVGIDVNSLKSLNASPVAYFDSREGVIKSLQLISGEPMQVWVDYHGGETKLDVMVAPLNEPKPAVPLVSSTINLSSIVLDEMYVGFSSATGAATGCHYILGWSFGLNRDAPPLDLSKLPKLPRQGGRTKRSTEVLAIELTLAAIILLLISAAVVTFIIRRRKKFAEMREDWELEYGPHRFSYKDLYRATKGFHEQNLLGVGGFGRVYKGVLPTSKMEIAVKKISHDSKQGMREFISEIVSMGRLRHRNLVRLLGYCRRQGELLLVYDYMTNGSLDRHIFDLKRPPLSWSRRFHAIKGVAAGLLYLHDGWEKMVIHRDIKASNVLMDTEFNGRLGDFGLARLYDHGTNPQTTRIVGTLGYLAPELSMTGKATTQTDVYAFGAFLLEVACGRRPMDVHAPADTPNLVDYVLECWKMDAIAEARDPKLGDDYSAKEVELVLKLGLLCSHPDPMARPSMKQVMRFLEGDAPLPMTTAGSLISSVAKQRYDRTFDDFLMSYSSFSDASHVTHSATLLSTADDSAMQLDV</sequence>
<name>A0A804KPW3_MUSAM</name>
<dbReference type="CDD" id="cd14066">
    <property type="entry name" value="STKc_IRAK"/>
    <property type="match status" value="1"/>
</dbReference>
<dbReference type="OrthoDB" id="543442at2759"/>
<evidence type="ECO:0000256" key="21">
    <source>
        <dbReference type="SAM" id="Phobius"/>
    </source>
</evidence>
<keyword evidence="11 20" id="KW-0547">Nucleotide-binding</keyword>
<dbReference type="InterPro" id="IPR000719">
    <property type="entry name" value="Prot_kinase_dom"/>
</dbReference>
<dbReference type="PROSITE" id="PS00307">
    <property type="entry name" value="LECTIN_LEGUME_BETA"/>
    <property type="match status" value="1"/>
</dbReference>
<dbReference type="GO" id="GO:0002229">
    <property type="term" value="P:defense response to oomycetes"/>
    <property type="evidence" value="ECO:0000318"/>
    <property type="project" value="GO_Central"/>
</dbReference>
<evidence type="ECO:0000256" key="19">
    <source>
        <dbReference type="ARBA" id="ARBA00048679"/>
    </source>
</evidence>
<keyword evidence="12" id="KW-0418">Kinase</keyword>
<comment type="subcellular location">
    <subcellularLocation>
        <location evidence="1">Cell membrane</location>
        <topology evidence="1">Single-pass type I membrane protein</topology>
    </subcellularLocation>
</comment>
<keyword evidence="16" id="KW-0675">Receptor</keyword>
<reference evidence="23" key="1">
    <citation type="submission" date="2021-03" db="EMBL/GenBank/DDBJ databases">
        <authorList>
            <consortium name="Genoscope - CEA"/>
            <person name="William W."/>
        </authorList>
    </citation>
    <scope>NUCLEOTIDE SEQUENCE</scope>
    <source>
        <strain evidence="23">Doubled-haploid Pahang</strain>
    </source>
</reference>
<evidence type="ECO:0000313" key="25">
    <source>
        <dbReference type="Proteomes" id="UP000012960"/>
    </source>
</evidence>
<dbReference type="InterPro" id="IPR011009">
    <property type="entry name" value="Kinase-like_dom_sf"/>
</dbReference>
<proteinExistence type="inferred from homology"/>
<dbReference type="InParanoid" id="A0A804KPW3"/>
<dbReference type="EC" id="2.7.11.1" evidence="4"/>
<evidence type="ECO:0000256" key="15">
    <source>
        <dbReference type="ARBA" id="ARBA00023136"/>
    </source>
</evidence>
<dbReference type="SUPFAM" id="SSF49899">
    <property type="entry name" value="Concanavalin A-like lectins/glucanases"/>
    <property type="match status" value="1"/>
</dbReference>
<dbReference type="Pfam" id="PF00139">
    <property type="entry name" value="Lectin_legB"/>
    <property type="match status" value="1"/>
</dbReference>
<dbReference type="GO" id="GO:0005524">
    <property type="term" value="F:ATP binding"/>
    <property type="evidence" value="ECO:0007669"/>
    <property type="project" value="UniProtKB-UniRule"/>
</dbReference>
<dbReference type="PROSITE" id="PS50011">
    <property type="entry name" value="PROTEIN_KINASE_DOM"/>
    <property type="match status" value="1"/>
</dbReference>
<evidence type="ECO:0000256" key="9">
    <source>
        <dbReference type="ARBA" id="ARBA00022729"/>
    </source>
</evidence>
<dbReference type="FunFam" id="3.30.200.20:FF:000112">
    <property type="entry name" value="Lectin-domain containing receptor kinase A4.3"/>
    <property type="match status" value="1"/>
</dbReference>
<dbReference type="CDD" id="cd06899">
    <property type="entry name" value="lectin_legume_LecRK_Arcelin_ConA"/>
    <property type="match status" value="1"/>
</dbReference>
<reference evidence="24" key="2">
    <citation type="submission" date="2021-05" db="UniProtKB">
        <authorList>
            <consortium name="EnsemblPlants"/>
        </authorList>
    </citation>
    <scope>IDENTIFICATION</scope>
    <source>
        <strain evidence="24">subsp. malaccensis</strain>
    </source>
</reference>
<dbReference type="InterPro" id="IPR008271">
    <property type="entry name" value="Ser/Thr_kinase_AS"/>
</dbReference>
<dbReference type="Proteomes" id="UP000012960">
    <property type="component" value="Unplaced"/>
</dbReference>
<evidence type="ECO:0000256" key="16">
    <source>
        <dbReference type="ARBA" id="ARBA00023170"/>
    </source>
</evidence>
<evidence type="ECO:0000256" key="7">
    <source>
        <dbReference type="ARBA" id="ARBA00022679"/>
    </source>
</evidence>
<dbReference type="AlphaFoldDB" id="A0A804KPW3"/>
<evidence type="ECO:0000256" key="13">
    <source>
        <dbReference type="ARBA" id="ARBA00022840"/>
    </source>
</evidence>
<keyword evidence="5" id="KW-1003">Cell membrane</keyword>
<evidence type="ECO:0000256" key="4">
    <source>
        <dbReference type="ARBA" id="ARBA00012513"/>
    </source>
</evidence>
<feature type="binding site" evidence="20">
    <location>
        <position position="437"/>
    </location>
    <ligand>
        <name>ATP</name>
        <dbReference type="ChEBI" id="CHEBI:30616"/>
    </ligand>
</feature>
<dbReference type="FunFam" id="2.60.120.200:FF:000051">
    <property type="entry name" value="L-type lectin-domain containing receptor kinase V.9"/>
    <property type="match status" value="1"/>
</dbReference>
<comment type="catalytic activity">
    <reaction evidence="18">
        <text>L-threonyl-[protein] + ATP = O-phospho-L-threonyl-[protein] + ADP + H(+)</text>
        <dbReference type="Rhea" id="RHEA:46608"/>
        <dbReference type="Rhea" id="RHEA-COMP:11060"/>
        <dbReference type="Rhea" id="RHEA-COMP:11605"/>
        <dbReference type="ChEBI" id="CHEBI:15378"/>
        <dbReference type="ChEBI" id="CHEBI:30013"/>
        <dbReference type="ChEBI" id="CHEBI:30616"/>
        <dbReference type="ChEBI" id="CHEBI:61977"/>
        <dbReference type="ChEBI" id="CHEBI:456216"/>
        <dbReference type="EC" id="2.7.11.1"/>
    </reaction>
</comment>
<dbReference type="GO" id="GO:0004675">
    <property type="term" value="F:transmembrane receptor protein serine/threonine kinase activity"/>
    <property type="evidence" value="ECO:0000318"/>
    <property type="project" value="GO_Central"/>
</dbReference>
<evidence type="ECO:0000256" key="17">
    <source>
        <dbReference type="ARBA" id="ARBA00023180"/>
    </source>
</evidence>
<dbReference type="Gene3D" id="1.10.510.10">
    <property type="entry name" value="Transferase(Phosphotransferase) domain 1"/>
    <property type="match status" value="1"/>
</dbReference>
<evidence type="ECO:0000256" key="18">
    <source>
        <dbReference type="ARBA" id="ARBA00047899"/>
    </source>
</evidence>
<keyword evidence="10" id="KW-0430">Lectin</keyword>
<feature type="domain" description="Protein kinase" evidence="22">
    <location>
        <begin position="407"/>
        <end position="683"/>
    </location>
</feature>
<evidence type="ECO:0000256" key="2">
    <source>
        <dbReference type="ARBA" id="ARBA00008536"/>
    </source>
</evidence>
<keyword evidence="8 21" id="KW-0812">Transmembrane</keyword>
<dbReference type="Gramene" id="Ma09_t28930.1">
    <property type="protein sequence ID" value="Ma09_p28930.1"/>
    <property type="gene ID" value="Ma09_g28930"/>
</dbReference>
<dbReference type="InterPro" id="IPR019825">
    <property type="entry name" value="Lectin_legB_Mn/Ca_BS"/>
</dbReference>